<dbReference type="PROSITE" id="PS51755">
    <property type="entry name" value="OMPR_PHOB"/>
    <property type="match status" value="1"/>
</dbReference>
<evidence type="ECO:0000256" key="4">
    <source>
        <dbReference type="ARBA" id="ARBA00023125"/>
    </source>
</evidence>
<sequence length="231" mass="26336">MAQILIVEDEPNMQIGLKDNLEFEQFEVTVAKDGEEGLKHLASSKFDLVLLDVMLPKLSGFDVCKKARKNGITTPIIFLTAKGEEIDRVLGLELGADDYITKPFSIRELVARVKAVLRRTGSEQPLENEVPEQIQLGLLTVNFATYSASHSQQGSMKMSHKEYEILQYLYLHKNEVVNRYQLLEDVWGYDNHPTTRTVDNFILKLRQKIEQNPNEPRHILTVHGAGYKLLT</sequence>
<feature type="DNA-binding region" description="OmpR/PhoB-type" evidence="7">
    <location>
        <begin position="131"/>
        <end position="231"/>
    </location>
</feature>
<dbReference type="Proteomes" id="UP000256779">
    <property type="component" value="Unassembled WGS sequence"/>
</dbReference>
<evidence type="ECO:0000256" key="1">
    <source>
        <dbReference type="ARBA" id="ARBA00022553"/>
    </source>
</evidence>
<evidence type="ECO:0000256" key="7">
    <source>
        <dbReference type="PROSITE-ProRule" id="PRU01091"/>
    </source>
</evidence>
<name>A0A3D9LH11_MARFU</name>
<dbReference type="OrthoDB" id="5343479at2"/>
<dbReference type="EMBL" id="QREG01000001">
    <property type="protein sequence ID" value="REE05774.1"/>
    <property type="molecule type" value="Genomic_DNA"/>
</dbReference>
<dbReference type="InterPro" id="IPR036388">
    <property type="entry name" value="WH-like_DNA-bd_sf"/>
</dbReference>
<dbReference type="Pfam" id="PF00486">
    <property type="entry name" value="Trans_reg_C"/>
    <property type="match status" value="1"/>
</dbReference>
<evidence type="ECO:0000256" key="5">
    <source>
        <dbReference type="ARBA" id="ARBA00023163"/>
    </source>
</evidence>
<dbReference type="InterPro" id="IPR016032">
    <property type="entry name" value="Sig_transdc_resp-reg_C-effctor"/>
</dbReference>
<dbReference type="SMART" id="SM00448">
    <property type="entry name" value="REC"/>
    <property type="match status" value="1"/>
</dbReference>
<dbReference type="SUPFAM" id="SSF52172">
    <property type="entry name" value="CheY-like"/>
    <property type="match status" value="1"/>
</dbReference>
<dbReference type="AlphaFoldDB" id="A0A3D9LH11"/>
<dbReference type="PANTHER" id="PTHR48111:SF11">
    <property type="entry name" value="TWO-COMPONENT RESPONSE REGULATOR"/>
    <property type="match status" value="1"/>
</dbReference>
<dbReference type="GO" id="GO:0006355">
    <property type="term" value="P:regulation of DNA-templated transcription"/>
    <property type="evidence" value="ECO:0007669"/>
    <property type="project" value="InterPro"/>
</dbReference>
<dbReference type="Gene3D" id="1.10.10.10">
    <property type="entry name" value="Winged helix-like DNA-binding domain superfamily/Winged helix DNA-binding domain"/>
    <property type="match status" value="1"/>
</dbReference>
<dbReference type="SMART" id="SM00862">
    <property type="entry name" value="Trans_reg_C"/>
    <property type="match status" value="1"/>
</dbReference>
<dbReference type="GO" id="GO:0000976">
    <property type="term" value="F:transcription cis-regulatory region binding"/>
    <property type="evidence" value="ECO:0007669"/>
    <property type="project" value="TreeGrafter"/>
</dbReference>
<feature type="domain" description="OmpR/PhoB-type" evidence="9">
    <location>
        <begin position="131"/>
        <end position="231"/>
    </location>
</feature>
<dbReference type="InterPro" id="IPR011006">
    <property type="entry name" value="CheY-like_superfamily"/>
</dbReference>
<dbReference type="PROSITE" id="PS50110">
    <property type="entry name" value="RESPONSE_REGULATORY"/>
    <property type="match status" value="1"/>
</dbReference>
<dbReference type="InterPro" id="IPR039420">
    <property type="entry name" value="WalR-like"/>
</dbReference>
<dbReference type="GO" id="GO:0005829">
    <property type="term" value="C:cytosol"/>
    <property type="evidence" value="ECO:0007669"/>
    <property type="project" value="TreeGrafter"/>
</dbReference>
<protein>
    <submittedName>
        <fullName evidence="10">DNA-binding response OmpR family regulator</fullName>
    </submittedName>
</protein>
<proteinExistence type="predicted"/>
<evidence type="ECO:0000256" key="3">
    <source>
        <dbReference type="ARBA" id="ARBA00023015"/>
    </source>
</evidence>
<keyword evidence="3" id="KW-0805">Transcription regulation</keyword>
<evidence type="ECO:0000256" key="6">
    <source>
        <dbReference type="PROSITE-ProRule" id="PRU00169"/>
    </source>
</evidence>
<dbReference type="SUPFAM" id="SSF46894">
    <property type="entry name" value="C-terminal effector domain of the bipartite response regulators"/>
    <property type="match status" value="1"/>
</dbReference>
<feature type="domain" description="Response regulatory" evidence="8">
    <location>
        <begin position="3"/>
        <end position="117"/>
    </location>
</feature>
<dbReference type="Pfam" id="PF00072">
    <property type="entry name" value="Response_reg"/>
    <property type="match status" value="1"/>
</dbReference>
<dbReference type="Gene3D" id="3.40.50.2300">
    <property type="match status" value="1"/>
</dbReference>
<dbReference type="Gene3D" id="6.10.250.690">
    <property type="match status" value="1"/>
</dbReference>
<accession>A0A3D9LH11</accession>
<dbReference type="InterPro" id="IPR001867">
    <property type="entry name" value="OmpR/PhoB-type_DNA-bd"/>
</dbReference>
<dbReference type="GO" id="GO:0032993">
    <property type="term" value="C:protein-DNA complex"/>
    <property type="evidence" value="ECO:0007669"/>
    <property type="project" value="TreeGrafter"/>
</dbReference>
<evidence type="ECO:0000259" key="8">
    <source>
        <dbReference type="PROSITE" id="PS50110"/>
    </source>
</evidence>
<dbReference type="GO" id="GO:0000156">
    <property type="term" value="F:phosphorelay response regulator activity"/>
    <property type="evidence" value="ECO:0007669"/>
    <property type="project" value="TreeGrafter"/>
</dbReference>
<dbReference type="InterPro" id="IPR001789">
    <property type="entry name" value="Sig_transdc_resp-reg_receiver"/>
</dbReference>
<keyword evidence="4 7" id="KW-0238">DNA-binding</keyword>
<dbReference type="CDD" id="cd00383">
    <property type="entry name" value="trans_reg_C"/>
    <property type="match status" value="1"/>
</dbReference>
<keyword evidence="5" id="KW-0804">Transcription</keyword>
<keyword evidence="1 6" id="KW-0597">Phosphoprotein</keyword>
<reference evidence="10 11" key="1">
    <citation type="submission" date="2018-07" db="EMBL/GenBank/DDBJ databases">
        <title>Genomic Encyclopedia of Type Strains, Phase IV (KMG-IV): sequencing the most valuable type-strain genomes for metagenomic binning, comparative biology and taxonomic classification.</title>
        <authorList>
            <person name="Goeker M."/>
        </authorList>
    </citation>
    <scope>NUCLEOTIDE SEQUENCE [LARGE SCALE GENOMIC DNA]</scope>
    <source>
        <strain evidence="10 11">DSM 4134</strain>
    </source>
</reference>
<feature type="modified residue" description="4-aspartylphosphate" evidence="6">
    <location>
        <position position="52"/>
    </location>
</feature>
<evidence type="ECO:0000313" key="11">
    <source>
        <dbReference type="Proteomes" id="UP000256779"/>
    </source>
</evidence>
<evidence type="ECO:0000256" key="2">
    <source>
        <dbReference type="ARBA" id="ARBA00023012"/>
    </source>
</evidence>
<organism evidence="10 11">
    <name type="scientific">Marinoscillum furvescens DSM 4134</name>
    <dbReference type="NCBI Taxonomy" id="1122208"/>
    <lineage>
        <taxon>Bacteria</taxon>
        <taxon>Pseudomonadati</taxon>
        <taxon>Bacteroidota</taxon>
        <taxon>Cytophagia</taxon>
        <taxon>Cytophagales</taxon>
        <taxon>Reichenbachiellaceae</taxon>
        <taxon>Marinoscillum</taxon>
    </lineage>
</organism>
<dbReference type="FunFam" id="3.40.50.2300:FF:000001">
    <property type="entry name" value="DNA-binding response regulator PhoB"/>
    <property type="match status" value="1"/>
</dbReference>
<dbReference type="RefSeq" id="WP_115866276.1">
    <property type="nucleotide sequence ID" value="NZ_QREG01000001.1"/>
</dbReference>
<gene>
    <name evidence="10" type="ORF">C7460_101293</name>
</gene>
<keyword evidence="2" id="KW-0902">Two-component regulatory system</keyword>
<evidence type="ECO:0000313" key="10">
    <source>
        <dbReference type="EMBL" id="REE05774.1"/>
    </source>
</evidence>
<keyword evidence="11" id="KW-1185">Reference proteome</keyword>
<dbReference type="PANTHER" id="PTHR48111">
    <property type="entry name" value="REGULATOR OF RPOS"/>
    <property type="match status" value="1"/>
</dbReference>
<comment type="caution">
    <text evidence="10">The sequence shown here is derived from an EMBL/GenBank/DDBJ whole genome shotgun (WGS) entry which is preliminary data.</text>
</comment>
<evidence type="ECO:0000259" key="9">
    <source>
        <dbReference type="PROSITE" id="PS51755"/>
    </source>
</evidence>